<dbReference type="GO" id="GO:0016323">
    <property type="term" value="C:basolateral plasma membrane"/>
    <property type="evidence" value="ECO:0007669"/>
    <property type="project" value="TreeGrafter"/>
</dbReference>
<dbReference type="GeneID" id="105907764"/>
<keyword evidence="2" id="KW-1133">Transmembrane helix</keyword>
<evidence type="ECO:0000256" key="2">
    <source>
        <dbReference type="SAM" id="Phobius"/>
    </source>
</evidence>
<protein>
    <submittedName>
        <fullName evidence="4">Barttin</fullName>
    </submittedName>
</protein>
<keyword evidence="3" id="KW-1185">Reference proteome</keyword>
<organism evidence="3 4">
    <name type="scientific">Clupea harengus</name>
    <name type="common">Atlantic herring</name>
    <dbReference type="NCBI Taxonomy" id="7950"/>
    <lineage>
        <taxon>Eukaryota</taxon>
        <taxon>Metazoa</taxon>
        <taxon>Chordata</taxon>
        <taxon>Craniata</taxon>
        <taxon>Vertebrata</taxon>
        <taxon>Euteleostomi</taxon>
        <taxon>Actinopterygii</taxon>
        <taxon>Neopterygii</taxon>
        <taxon>Teleostei</taxon>
        <taxon>Clupei</taxon>
        <taxon>Clupeiformes</taxon>
        <taxon>Clupeoidei</taxon>
        <taxon>Clupeidae</taxon>
        <taxon>Clupea</taxon>
    </lineage>
</organism>
<dbReference type="Proteomes" id="UP000515152">
    <property type="component" value="Chromosome 10"/>
</dbReference>
<dbReference type="GO" id="GO:0006821">
    <property type="term" value="P:chloride transport"/>
    <property type="evidence" value="ECO:0007669"/>
    <property type="project" value="InterPro"/>
</dbReference>
<evidence type="ECO:0000256" key="1">
    <source>
        <dbReference type="SAM" id="MobiDB-lite"/>
    </source>
</evidence>
<keyword evidence="2" id="KW-0812">Transmembrane</keyword>
<evidence type="ECO:0000313" key="3">
    <source>
        <dbReference type="Proteomes" id="UP000515152"/>
    </source>
</evidence>
<accession>A0A6P8G2S9</accession>
<sequence>MAENKPYRYGLIVLGLLLVSVGLFVMSVEEPQVFATFCVMGGLTTAIGTIWSMCQCYPKVTFFMPNQEEEWASESEGAYTIPIIISSCETPTGPLKAPLAHLSDEEEEEGEEGTSVMGDSAVKAMAPTTATVHTAPTPLPRSSTPLSHRKCQGLESDAEMYYGQVEDSCYFTSELDSD</sequence>
<keyword evidence="2" id="KW-0472">Membrane</keyword>
<gene>
    <name evidence="4" type="primary">bsnd</name>
</gene>
<feature type="region of interest" description="Disordered" evidence="1">
    <location>
        <begin position="130"/>
        <end position="149"/>
    </location>
</feature>
<reference evidence="4" key="1">
    <citation type="submission" date="2025-08" db="UniProtKB">
        <authorList>
            <consortium name="RefSeq"/>
        </authorList>
    </citation>
    <scope>IDENTIFICATION</scope>
</reference>
<feature type="transmembrane region" description="Helical" evidence="2">
    <location>
        <begin position="34"/>
        <end position="54"/>
    </location>
</feature>
<dbReference type="GO" id="GO:0017081">
    <property type="term" value="F:chloride channel regulator activity"/>
    <property type="evidence" value="ECO:0007669"/>
    <property type="project" value="TreeGrafter"/>
</dbReference>
<dbReference type="InterPro" id="IPR029181">
    <property type="entry name" value="Barttin"/>
</dbReference>
<name>A0A6P8G2S9_CLUHA</name>
<dbReference type="KEGG" id="char:105907764"/>
<dbReference type="AlphaFoldDB" id="A0A6P8G2S9"/>
<dbReference type="Pfam" id="PF15462">
    <property type="entry name" value="Barttin"/>
    <property type="match status" value="1"/>
</dbReference>
<dbReference type="PANTHER" id="PTHR28399:SF1">
    <property type="entry name" value="BARTTIN"/>
    <property type="match status" value="1"/>
</dbReference>
<proteinExistence type="predicted"/>
<dbReference type="OrthoDB" id="9944479at2759"/>
<dbReference type="PANTHER" id="PTHR28399">
    <property type="entry name" value="BARTTIN"/>
    <property type="match status" value="1"/>
</dbReference>
<dbReference type="CTD" id="7809"/>
<evidence type="ECO:0000313" key="4">
    <source>
        <dbReference type="RefSeq" id="XP_031430101.1"/>
    </source>
</evidence>
<feature type="transmembrane region" description="Helical" evidence="2">
    <location>
        <begin position="7"/>
        <end position="28"/>
    </location>
</feature>
<dbReference type="RefSeq" id="XP_031430101.1">
    <property type="nucleotide sequence ID" value="XM_031574241.1"/>
</dbReference>
<feature type="compositionally biased region" description="Low complexity" evidence="1">
    <location>
        <begin position="130"/>
        <end position="146"/>
    </location>
</feature>